<accession>A0A645HG86</accession>
<organism evidence="1">
    <name type="scientific">bioreactor metagenome</name>
    <dbReference type="NCBI Taxonomy" id="1076179"/>
    <lineage>
        <taxon>unclassified sequences</taxon>
        <taxon>metagenomes</taxon>
        <taxon>ecological metagenomes</taxon>
    </lineage>
</organism>
<reference evidence="1" key="1">
    <citation type="submission" date="2019-08" db="EMBL/GenBank/DDBJ databases">
        <authorList>
            <person name="Kucharzyk K."/>
            <person name="Murdoch R.W."/>
            <person name="Higgins S."/>
            <person name="Loffler F."/>
        </authorList>
    </citation>
    <scope>NUCLEOTIDE SEQUENCE</scope>
</reference>
<proteinExistence type="predicted"/>
<evidence type="ECO:0000313" key="1">
    <source>
        <dbReference type="EMBL" id="MPN38047.1"/>
    </source>
</evidence>
<dbReference type="EMBL" id="VSSQ01093037">
    <property type="protein sequence ID" value="MPN38047.1"/>
    <property type="molecule type" value="Genomic_DNA"/>
</dbReference>
<dbReference type="AlphaFoldDB" id="A0A645HG86"/>
<sequence length="52" mass="5670">MLNPVGSNQFVSDLFDSGGLAAHRQHFEAVMVIEVDVERGKNKVVMVVLDIG</sequence>
<gene>
    <name evidence="1" type="ORF">SDC9_185570</name>
</gene>
<name>A0A645HG86_9ZZZZ</name>
<comment type="caution">
    <text evidence="1">The sequence shown here is derived from an EMBL/GenBank/DDBJ whole genome shotgun (WGS) entry which is preliminary data.</text>
</comment>
<protein>
    <submittedName>
        <fullName evidence="1">Uncharacterized protein</fullName>
    </submittedName>
</protein>